<dbReference type="InterPro" id="IPR046634">
    <property type="entry name" value="DUF6746"/>
</dbReference>
<feature type="coiled-coil region" evidence="1">
    <location>
        <begin position="40"/>
        <end position="108"/>
    </location>
</feature>
<name>A0A4R8IYU8_9GAMM</name>
<evidence type="ECO:0008006" key="5">
    <source>
        <dbReference type="Google" id="ProtNLM"/>
    </source>
</evidence>
<keyword evidence="1" id="KW-0175">Coiled coil</keyword>
<gene>
    <name evidence="3" type="ORF">EDC23_0998</name>
</gene>
<keyword evidence="4" id="KW-1185">Reference proteome</keyword>
<dbReference type="AlphaFoldDB" id="A0A4R8IYU8"/>
<evidence type="ECO:0000313" key="3">
    <source>
        <dbReference type="EMBL" id="TDY02623.1"/>
    </source>
</evidence>
<dbReference type="RefSeq" id="WP_208321282.1">
    <property type="nucleotide sequence ID" value="NZ_SOQX01000002.1"/>
</dbReference>
<organism evidence="3 4">
    <name type="scientific">Thiohalophilus thiocyanatoxydans</name>
    <dbReference type="NCBI Taxonomy" id="381308"/>
    <lineage>
        <taxon>Bacteria</taxon>
        <taxon>Pseudomonadati</taxon>
        <taxon>Pseudomonadota</taxon>
        <taxon>Gammaproteobacteria</taxon>
        <taxon>Thiohalomonadales</taxon>
        <taxon>Thiohalophilaceae</taxon>
        <taxon>Thiohalophilus</taxon>
    </lineage>
</organism>
<reference evidence="3 4" key="1">
    <citation type="submission" date="2019-03" db="EMBL/GenBank/DDBJ databases">
        <title>Genomic Encyclopedia of Type Strains, Phase IV (KMG-IV): sequencing the most valuable type-strain genomes for metagenomic binning, comparative biology and taxonomic classification.</title>
        <authorList>
            <person name="Goeker M."/>
        </authorList>
    </citation>
    <scope>NUCLEOTIDE SEQUENCE [LARGE SCALE GENOMIC DNA]</scope>
    <source>
        <strain evidence="3 4">DSM 16326</strain>
    </source>
</reference>
<sequence>MLSNKRPLLFAAAFALVMPTFSAQADDEPEHFEGEPSRTLEEALNNLSVYNKKLEKLLDSGMTPEKMGEVHQLTYTLENALKRIEDEVDDLAETLEEVHLASERAEDDTVMEKGKIYLDGSGKLIRE</sequence>
<keyword evidence="2" id="KW-0732">Signal</keyword>
<accession>A0A4R8IYU8</accession>
<dbReference type="EMBL" id="SOQX01000002">
    <property type="protein sequence ID" value="TDY02623.1"/>
    <property type="molecule type" value="Genomic_DNA"/>
</dbReference>
<evidence type="ECO:0000256" key="2">
    <source>
        <dbReference type="SAM" id="SignalP"/>
    </source>
</evidence>
<dbReference type="Pfam" id="PF20531">
    <property type="entry name" value="DUF6746"/>
    <property type="match status" value="1"/>
</dbReference>
<feature type="signal peptide" evidence="2">
    <location>
        <begin position="1"/>
        <end position="25"/>
    </location>
</feature>
<dbReference type="Proteomes" id="UP000294914">
    <property type="component" value="Unassembled WGS sequence"/>
</dbReference>
<comment type="caution">
    <text evidence="3">The sequence shown here is derived from an EMBL/GenBank/DDBJ whole genome shotgun (WGS) entry which is preliminary data.</text>
</comment>
<evidence type="ECO:0000313" key="4">
    <source>
        <dbReference type="Proteomes" id="UP000294914"/>
    </source>
</evidence>
<protein>
    <recommendedName>
        <fullName evidence="5">Soluble cytochrome b562</fullName>
    </recommendedName>
</protein>
<evidence type="ECO:0000256" key="1">
    <source>
        <dbReference type="SAM" id="Coils"/>
    </source>
</evidence>
<proteinExistence type="predicted"/>
<feature type="chain" id="PRO_5020283032" description="Soluble cytochrome b562" evidence="2">
    <location>
        <begin position="26"/>
        <end position="127"/>
    </location>
</feature>